<sequence>MSGHFHTNPIGAPMSRKIQLTKAALTTLQRLGQFAIIGGGFPALIYTLHHFMDHGNIFSNMSEYVDGSIPTLFWFFVALFGFVTNAIASHAKSWILARPTSLNDASENSVVAVSTS</sequence>
<proteinExistence type="predicted"/>
<feature type="transmembrane region" description="Helical" evidence="1">
    <location>
        <begin position="31"/>
        <end position="49"/>
    </location>
</feature>
<reference evidence="2 3" key="1">
    <citation type="journal article" date="2013" name="Mar. Genomics">
        <title>Expression of sulfatases in Rhodopirellula baltica and the diversity of sulfatases in the genus Rhodopirellula.</title>
        <authorList>
            <person name="Wegner C.E."/>
            <person name="Richter-Heitmann T."/>
            <person name="Klindworth A."/>
            <person name="Klockow C."/>
            <person name="Richter M."/>
            <person name="Achstetter T."/>
            <person name="Glockner F.O."/>
            <person name="Harder J."/>
        </authorList>
    </citation>
    <scope>NUCLEOTIDE SEQUENCE [LARGE SCALE GENOMIC DNA]</scope>
    <source>
        <strain evidence="2 3">SM1</strain>
    </source>
</reference>
<gene>
    <name evidence="2" type="ORF">RMSM_05818</name>
</gene>
<keyword evidence="1" id="KW-0472">Membrane</keyword>
<keyword evidence="1" id="KW-0812">Transmembrane</keyword>
<dbReference type="PATRIC" id="fig|1265738.3.peg.5815"/>
<feature type="transmembrane region" description="Helical" evidence="1">
    <location>
        <begin position="69"/>
        <end position="88"/>
    </location>
</feature>
<keyword evidence="1" id="KW-1133">Transmembrane helix</keyword>
<accession>M5RCZ4</accession>
<evidence type="ECO:0000313" key="3">
    <source>
        <dbReference type="Proteomes" id="UP000011991"/>
    </source>
</evidence>
<protein>
    <submittedName>
        <fullName evidence="2">Membrane protein</fullName>
    </submittedName>
</protein>
<name>M5RCZ4_9BACT</name>
<keyword evidence="3" id="KW-1185">Reference proteome</keyword>
<dbReference type="AlphaFoldDB" id="M5RCZ4"/>
<evidence type="ECO:0000256" key="1">
    <source>
        <dbReference type="SAM" id="Phobius"/>
    </source>
</evidence>
<dbReference type="Proteomes" id="UP000011991">
    <property type="component" value="Unassembled WGS sequence"/>
</dbReference>
<comment type="caution">
    <text evidence="2">The sequence shown here is derived from an EMBL/GenBank/DDBJ whole genome shotgun (WGS) entry which is preliminary data.</text>
</comment>
<organism evidence="2 3">
    <name type="scientific">Rhodopirellula maiorica SM1</name>
    <dbReference type="NCBI Taxonomy" id="1265738"/>
    <lineage>
        <taxon>Bacteria</taxon>
        <taxon>Pseudomonadati</taxon>
        <taxon>Planctomycetota</taxon>
        <taxon>Planctomycetia</taxon>
        <taxon>Pirellulales</taxon>
        <taxon>Pirellulaceae</taxon>
        <taxon>Novipirellula</taxon>
    </lineage>
</organism>
<evidence type="ECO:0000313" key="2">
    <source>
        <dbReference type="EMBL" id="EMI17260.1"/>
    </source>
</evidence>
<dbReference type="EMBL" id="ANOG01000831">
    <property type="protein sequence ID" value="EMI17260.1"/>
    <property type="molecule type" value="Genomic_DNA"/>
</dbReference>